<reference evidence="9" key="1">
    <citation type="submission" date="2023-03" db="EMBL/GenBank/DDBJ databases">
        <authorList>
            <person name="Steffen K."/>
            <person name="Cardenas P."/>
        </authorList>
    </citation>
    <scope>NUCLEOTIDE SEQUENCE</scope>
</reference>
<keyword evidence="10" id="KW-1185">Reference proteome</keyword>
<gene>
    <name evidence="9" type="ORF">GBAR_LOCUS7514</name>
</gene>
<dbReference type="Pfam" id="PF00614">
    <property type="entry name" value="PLDc"/>
    <property type="match status" value="1"/>
</dbReference>
<name>A0AA35RHQ8_GEOBA</name>
<dbReference type="Pfam" id="PF00169">
    <property type="entry name" value="PH"/>
    <property type="match status" value="1"/>
</dbReference>
<evidence type="ECO:0000256" key="1">
    <source>
        <dbReference type="ARBA" id="ARBA00000798"/>
    </source>
</evidence>
<dbReference type="GO" id="GO:0009395">
    <property type="term" value="P:phospholipid catabolic process"/>
    <property type="evidence" value="ECO:0007669"/>
    <property type="project" value="TreeGrafter"/>
</dbReference>
<dbReference type="InterPro" id="IPR001849">
    <property type="entry name" value="PH_domain"/>
</dbReference>
<dbReference type="Gene3D" id="2.30.29.30">
    <property type="entry name" value="Pleckstrin-homology domain (PH domain)/Phosphotyrosine-binding domain (PTB)"/>
    <property type="match status" value="1"/>
</dbReference>
<dbReference type="AlphaFoldDB" id="A0AA35RHQ8"/>
<dbReference type="EC" id="3.1.4.4" evidence="2"/>
<dbReference type="CDD" id="cd01254">
    <property type="entry name" value="PH_PLD"/>
    <property type="match status" value="1"/>
</dbReference>
<evidence type="ECO:0000256" key="6">
    <source>
        <dbReference type="ARBA" id="ARBA00023098"/>
    </source>
</evidence>
<keyword evidence="3" id="KW-0677">Repeat</keyword>
<dbReference type="EMBL" id="CASHTH010001117">
    <property type="protein sequence ID" value="CAI8011705.1"/>
    <property type="molecule type" value="Genomic_DNA"/>
</dbReference>
<feature type="domain" description="PLD phosphodiesterase" evidence="8">
    <location>
        <begin position="446"/>
        <end position="473"/>
    </location>
</feature>
<evidence type="ECO:0000256" key="4">
    <source>
        <dbReference type="ARBA" id="ARBA00022801"/>
    </source>
</evidence>
<evidence type="ECO:0000259" key="7">
    <source>
        <dbReference type="PROSITE" id="PS50003"/>
    </source>
</evidence>
<dbReference type="PROSITE" id="PS50035">
    <property type="entry name" value="PLD"/>
    <property type="match status" value="1"/>
</dbReference>
<accession>A0AA35RHQ8</accession>
<dbReference type="InterPro" id="IPR015679">
    <property type="entry name" value="PLipase_D_fam"/>
</dbReference>
<keyword evidence="6" id="KW-0443">Lipid metabolism</keyword>
<sequence>ALDRSTKVPVQFWRTGRAIAYAERVDLQALCAEMADTNDVTVSVTVAPEFDNGDKEVPVIPLRDVHGYKPGSEVDPFLPQSSVVVTVTALDDDNETIIESLTSKPRLVITLEHGHFKWTISKYYREVLSLRQELTDDSESLPHLEDYNVSRQTGLKTQVPKVQEFLDAVLRDETDRPNPVTAKFFEVSRISFVETTGPKRKEGLLTGKPGGHRQQTDFFGFSAWFTHLFYSLRKRWFVLKDSYLVIMRSHYSSDARRTISGVLLFDTGMTLKYGLTHTGVRHGIKITTKSRELLVHASSTYEMSEWVGALEAVMYGSAKMWLDPKPFSSFAPLRSNTPSKWYVDGQQYMSDVADAILAAKDEIYITDWQFSPHIFLKREGSHKNRLKWRLDHLLLKKAEEGVRVFLLVYKELELALQLGSEYAQDLLEHPNIVFFRDPDVYKSGVLLWAHHEKIVIIDQTLAFVGGIDLAFGRWDNECHEICDNHPAPSEDITREEASTELEEVEEGPGDGGNVQQWIGKDFFNPFTKDLIELDKAFEDMYDRSKEPRMPWHDIASAVYGPAARDVARHFIQRHNFTKREQKIEEEAPYLLPRKTFSQSEEQETGYLRDILTTAGHTLTTSAQVLRSVEEWSGWRTSGTLHHECLGQGH</sequence>
<evidence type="ECO:0000259" key="8">
    <source>
        <dbReference type="PROSITE" id="PS50035"/>
    </source>
</evidence>
<organism evidence="9 10">
    <name type="scientific">Geodia barretti</name>
    <name type="common">Barrett's horny sponge</name>
    <dbReference type="NCBI Taxonomy" id="519541"/>
    <lineage>
        <taxon>Eukaryota</taxon>
        <taxon>Metazoa</taxon>
        <taxon>Porifera</taxon>
        <taxon>Demospongiae</taxon>
        <taxon>Heteroscleromorpha</taxon>
        <taxon>Tetractinellida</taxon>
        <taxon>Astrophorina</taxon>
        <taxon>Geodiidae</taxon>
        <taxon>Geodia</taxon>
    </lineage>
</organism>
<dbReference type="SMART" id="SM00155">
    <property type="entry name" value="PLDc"/>
    <property type="match status" value="1"/>
</dbReference>
<protein>
    <recommendedName>
        <fullName evidence="2">phospholipase D</fullName>
        <ecNumber evidence="2">3.1.4.4</ecNumber>
    </recommendedName>
</protein>
<keyword evidence="5" id="KW-0442">Lipid degradation</keyword>
<dbReference type="Gene3D" id="3.30.870.10">
    <property type="entry name" value="Endonuclease Chain A"/>
    <property type="match status" value="1"/>
</dbReference>
<comment type="caution">
    <text evidence="9">The sequence shown here is derived from an EMBL/GenBank/DDBJ whole genome shotgun (WGS) entry which is preliminary data.</text>
</comment>
<proteinExistence type="predicted"/>
<dbReference type="PROSITE" id="PS50003">
    <property type="entry name" value="PH_DOMAIN"/>
    <property type="match status" value="1"/>
</dbReference>
<dbReference type="PANTHER" id="PTHR18896">
    <property type="entry name" value="PHOSPHOLIPASE D"/>
    <property type="match status" value="1"/>
</dbReference>
<evidence type="ECO:0000256" key="3">
    <source>
        <dbReference type="ARBA" id="ARBA00022737"/>
    </source>
</evidence>
<evidence type="ECO:0000313" key="10">
    <source>
        <dbReference type="Proteomes" id="UP001174909"/>
    </source>
</evidence>
<evidence type="ECO:0000256" key="2">
    <source>
        <dbReference type="ARBA" id="ARBA00012027"/>
    </source>
</evidence>
<feature type="domain" description="PH" evidence="7">
    <location>
        <begin position="198"/>
        <end position="315"/>
    </location>
</feature>
<keyword evidence="4" id="KW-0378">Hydrolase</keyword>
<dbReference type="InterPro" id="IPR001736">
    <property type="entry name" value="PLipase_D/transphosphatidylase"/>
</dbReference>
<dbReference type="InterPro" id="IPR011993">
    <property type="entry name" value="PH-like_dom_sf"/>
</dbReference>
<dbReference type="SUPFAM" id="SSF56024">
    <property type="entry name" value="Phospholipase D/nuclease"/>
    <property type="match status" value="1"/>
</dbReference>
<comment type="catalytic activity">
    <reaction evidence="1">
        <text>a 1,2-diacyl-sn-glycero-3-phosphocholine + H2O = a 1,2-diacyl-sn-glycero-3-phosphate + choline + H(+)</text>
        <dbReference type="Rhea" id="RHEA:14445"/>
        <dbReference type="ChEBI" id="CHEBI:15354"/>
        <dbReference type="ChEBI" id="CHEBI:15377"/>
        <dbReference type="ChEBI" id="CHEBI:15378"/>
        <dbReference type="ChEBI" id="CHEBI:57643"/>
        <dbReference type="ChEBI" id="CHEBI:58608"/>
        <dbReference type="EC" id="3.1.4.4"/>
    </reaction>
</comment>
<dbReference type="GO" id="GO:0004630">
    <property type="term" value="F:phospholipase D activity"/>
    <property type="evidence" value="ECO:0007669"/>
    <property type="project" value="UniProtKB-EC"/>
</dbReference>
<evidence type="ECO:0000313" key="9">
    <source>
        <dbReference type="EMBL" id="CAI8011705.1"/>
    </source>
</evidence>
<dbReference type="Proteomes" id="UP001174909">
    <property type="component" value="Unassembled WGS sequence"/>
</dbReference>
<dbReference type="SUPFAM" id="SSF50729">
    <property type="entry name" value="PH domain-like"/>
    <property type="match status" value="1"/>
</dbReference>
<feature type="non-terminal residue" evidence="9">
    <location>
        <position position="1"/>
    </location>
</feature>
<evidence type="ECO:0000256" key="5">
    <source>
        <dbReference type="ARBA" id="ARBA00022963"/>
    </source>
</evidence>
<dbReference type="SMART" id="SM00233">
    <property type="entry name" value="PH"/>
    <property type="match status" value="1"/>
</dbReference>
<dbReference type="PANTHER" id="PTHR18896:SF76">
    <property type="entry name" value="PHOSPHOLIPASE"/>
    <property type="match status" value="1"/>
</dbReference>